<dbReference type="NCBIfam" id="TIGR01730">
    <property type="entry name" value="RND_mfp"/>
    <property type="match status" value="1"/>
</dbReference>
<keyword evidence="2" id="KW-0175">Coiled coil</keyword>
<accession>A0ABX5KLW6</accession>
<comment type="similarity">
    <text evidence="1">Belongs to the membrane fusion protein (MFP) (TC 8.A.1) family.</text>
</comment>
<dbReference type="InterPro" id="IPR058792">
    <property type="entry name" value="Beta-barrel_RND_2"/>
</dbReference>
<organism evidence="6 7">
    <name type="scientific">Paraburkholderia unamae</name>
    <dbReference type="NCBI Taxonomy" id="219649"/>
    <lineage>
        <taxon>Bacteria</taxon>
        <taxon>Pseudomonadati</taxon>
        <taxon>Pseudomonadota</taxon>
        <taxon>Betaproteobacteria</taxon>
        <taxon>Burkholderiales</taxon>
        <taxon>Burkholderiaceae</taxon>
        <taxon>Paraburkholderia</taxon>
    </lineage>
</organism>
<dbReference type="Gene3D" id="1.10.287.470">
    <property type="entry name" value="Helix hairpin bin"/>
    <property type="match status" value="1"/>
</dbReference>
<evidence type="ECO:0000313" key="6">
    <source>
        <dbReference type="EMBL" id="PVX83142.1"/>
    </source>
</evidence>
<dbReference type="PANTHER" id="PTHR30469:SF15">
    <property type="entry name" value="HLYD FAMILY OF SECRETION PROTEINS"/>
    <property type="match status" value="1"/>
</dbReference>
<reference evidence="6 7" key="1">
    <citation type="submission" date="2018-05" db="EMBL/GenBank/DDBJ databases">
        <title>Genomic Encyclopedia of Type Strains, Phase IV (KMG-V): Genome sequencing to study the core and pangenomes of soil and plant-associated prokaryotes.</title>
        <authorList>
            <person name="Whitman W."/>
        </authorList>
    </citation>
    <scope>NUCLEOTIDE SEQUENCE [LARGE SCALE GENOMIC DNA]</scope>
    <source>
        <strain evidence="6 7">SCZa-39</strain>
    </source>
</reference>
<evidence type="ECO:0000256" key="1">
    <source>
        <dbReference type="ARBA" id="ARBA00009477"/>
    </source>
</evidence>
<feature type="region of interest" description="Disordered" evidence="3">
    <location>
        <begin position="1"/>
        <end position="25"/>
    </location>
</feature>
<evidence type="ECO:0000259" key="4">
    <source>
        <dbReference type="Pfam" id="PF25917"/>
    </source>
</evidence>
<proteinExistence type="inferred from homology"/>
<gene>
    <name evidence="6" type="ORF">C7402_10748</name>
</gene>
<sequence>MRGGSSQHSSQGSGESRHAGPCASRHAPWRQAARILLVAGVFALAACGKQKEAPPQPRPVVSMTVHPDGGAVSPAYPGDIEARNATPLSFRVNGKIIERVVRLGDSVKPGQTLARLDPADSEKNTASAQAQFDAAQHRFVFAKQQLDRDTAQSQANLIARAQLEQTQDAYASAVAQRDQAQQQLALAKNQLRYTQLVADHAGVITAENADTGQNVQAGQPVYQLAWTGDVDVVCDLPERAIAALHTGDAAQVTLGALPGRRYTARLRELAAAADPQSRTWRAKLTLEHPDADVRLGMTANVAFASPAEAGAAPSFTVPATALFHDGDAPALWIVHAPDNVLQLRRVSVTRYDARTITVASGLQDGERIVIQGVHTVHAGEQVRPVAPLHAEDLAS</sequence>
<evidence type="ECO:0000256" key="3">
    <source>
        <dbReference type="SAM" id="MobiDB-lite"/>
    </source>
</evidence>
<dbReference type="Gene3D" id="2.40.30.170">
    <property type="match status" value="1"/>
</dbReference>
<dbReference type="SUPFAM" id="SSF111369">
    <property type="entry name" value="HlyD-like secretion proteins"/>
    <property type="match status" value="1"/>
</dbReference>
<feature type="domain" description="Multidrug resistance protein MdtA-like barrel-sandwich hybrid" evidence="4">
    <location>
        <begin position="91"/>
        <end position="220"/>
    </location>
</feature>
<feature type="compositionally biased region" description="Low complexity" evidence="3">
    <location>
        <begin position="1"/>
        <end position="14"/>
    </location>
</feature>
<name>A0ABX5KLW6_9BURK</name>
<dbReference type="EMBL" id="QEOB01000007">
    <property type="protein sequence ID" value="PVX83142.1"/>
    <property type="molecule type" value="Genomic_DNA"/>
</dbReference>
<dbReference type="PANTHER" id="PTHR30469">
    <property type="entry name" value="MULTIDRUG RESISTANCE PROTEIN MDTA"/>
    <property type="match status" value="1"/>
</dbReference>
<dbReference type="Pfam" id="PF25917">
    <property type="entry name" value="BSH_RND"/>
    <property type="match status" value="1"/>
</dbReference>
<evidence type="ECO:0000256" key="2">
    <source>
        <dbReference type="SAM" id="Coils"/>
    </source>
</evidence>
<dbReference type="InterPro" id="IPR006143">
    <property type="entry name" value="RND_pump_MFP"/>
</dbReference>
<evidence type="ECO:0000259" key="5">
    <source>
        <dbReference type="Pfam" id="PF25954"/>
    </source>
</evidence>
<keyword evidence="7" id="KW-1185">Reference proteome</keyword>
<evidence type="ECO:0000313" key="7">
    <source>
        <dbReference type="Proteomes" id="UP000245712"/>
    </source>
</evidence>
<dbReference type="Gene3D" id="2.40.50.100">
    <property type="match status" value="1"/>
</dbReference>
<feature type="coiled-coil region" evidence="2">
    <location>
        <begin position="163"/>
        <end position="190"/>
    </location>
</feature>
<dbReference type="InterPro" id="IPR058625">
    <property type="entry name" value="MdtA-like_BSH"/>
</dbReference>
<protein>
    <submittedName>
        <fullName evidence="6">RND family efflux transporter MFP subunit</fullName>
    </submittedName>
</protein>
<dbReference type="Proteomes" id="UP000245712">
    <property type="component" value="Unassembled WGS sequence"/>
</dbReference>
<dbReference type="Gene3D" id="2.40.420.20">
    <property type="match status" value="1"/>
</dbReference>
<comment type="caution">
    <text evidence="6">The sequence shown here is derived from an EMBL/GenBank/DDBJ whole genome shotgun (WGS) entry which is preliminary data.</text>
</comment>
<dbReference type="Pfam" id="PF25954">
    <property type="entry name" value="Beta-barrel_RND_2"/>
    <property type="match status" value="1"/>
</dbReference>
<feature type="domain" description="CusB-like beta-barrel" evidence="5">
    <location>
        <begin position="232"/>
        <end position="306"/>
    </location>
</feature>